<proteinExistence type="predicted"/>
<protein>
    <submittedName>
        <fullName evidence="1">Uncharacterized protein</fullName>
    </submittedName>
</protein>
<dbReference type="VEuPathDB" id="MicrosporidiaDB:AAJ76_1100079808"/>
<organism evidence="1 2">
    <name type="scientific">Vairimorpha ceranae</name>
    <dbReference type="NCBI Taxonomy" id="40302"/>
    <lineage>
        <taxon>Eukaryota</taxon>
        <taxon>Fungi</taxon>
        <taxon>Fungi incertae sedis</taxon>
        <taxon>Microsporidia</taxon>
        <taxon>Nosematidae</taxon>
        <taxon>Vairimorpha</taxon>
    </lineage>
</organism>
<name>A0A0F9YTN2_9MICR</name>
<keyword evidence="2" id="KW-1185">Reference proteome</keyword>
<accession>A0A0F9YTN2</accession>
<dbReference type="Proteomes" id="UP000034350">
    <property type="component" value="Unassembled WGS sequence"/>
</dbReference>
<comment type="caution">
    <text evidence="1">The sequence shown here is derived from an EMBL/GenBank/DDBJ whole genome shotgun (WGS) entry which is preliminary data.</text>
</comment>
<dbReference type="AlphaFoldDB" id="A0A0F9YTN2"/>
<dbReference type="EMBL" id="JPQZ01000011">
    <property type="protein sequence ID" value="KKO75847.1"/>
    <property type="molecule type" value="Genomic_DNA"/>
</dbReference>
<dbReference type="GeneID" id="36318677"/>
<evidence type="ECO:0000313" key="2">
    <source>
        <dbReference type="Proteomes" id="UP000034350"/>
    </source>
</evidence>
<gene>
    <name evidence="1" type="ORF">AAJ76_1100079808</name>
</gene>
<reference evidence="1 2" key="1">
    <citation type="journal article" date="2015" name="Environ. Microbiol.">
        <title>Genome analyses suggest the presence of polyploidy and recent human-driven expansions in eight global populations of the honeybee pathogen Nosema ceranae.</title>
        <authorList>
            <person name="Pelin A."/>
            <person name="Selman M."/>
            <person name="Aris-Brosou S."/>
            <person name="Farinelli L."/>
            <person name="Corradi N."/>
        </authorList>
    </citation>
    <scope>NUCLEOTIDE SEQUENCE [LARGE SCALE GENOMIC DNA]</scope>
    <source>
        <strain evidence="1 2">PA08 1199</strain>
    </source>
</reference>
<sequence>MNFCKGALSFYKSAFDKAKNEKISISKKGSFYGNIDKKLIAKLSKLKNSYYYKKVNLNNSFKYQIKNIEEDSFFKESSDESIIKFIMECNMFIKEVINYVLSLKFNKYTCDKQISVVYYECKSFVKRLTNISQTVQLECIFVIKKNAN</sequence>
<evidence type="ECO:0000313" key="1">
    <source>
        <dbReference type="EMBL" id="KKO75847.1"/>
    </source>
</evidence>
<dbReference type="VEuPathDB" id="MicrosporidiaDB:NCER_102601"/>
<dbReference type="RefSeq" id="XP_024331589.1">
    <property type="nucleotide sequence ID" value="XM_024473780.1"/>
</dbReference>